<evidence type="ECO:0000313" key="3">
    <source>
        <dbReference type="Proteomes" id="UP001311915"/>
    </source>
</evidence>
<proteinExistence type="predicted"/>
<dbReference type="InterPro" id="IPR002156">
    <property type="entry name" value="RNaseH_domain"/>
</dbReference>
<accession>A0AAV9MG16</accession>
<dbReference type="Pfam" id="PF13456">
    <property type="entry name" value="RVT_3"/>
    <property type="match status" value="1"/>
</dbReference>
<dbReference type="InterPro" id="IPR036397">
    <property type="entry name" value="RNaseH_sf"/>
</dbReference>
<dbReference type="EMBL" id="JAWPEI010000001">
    <property type="protein sequence ID" value="KAK4736786.1"/>
    <property type="molecule type" value="Genomic_DNA"/>
</dbReference>
<dbReference type="InterPro" id="IPR012337">
    <property type="entry name" value="RNaseH-like_sf"/>
</dbReference>
<evidence type="ECO:0000313" key="2">
    <source>
        <dbReference type="EMBL" id="KAK4736786.1"/>
    </source>
</evidence>
<dbReference type="PANTHER" id="PTHR47723:SF24">
    <property type="entry name" value="RNASE H TYPE-1 DOMAIN-CONTAINING PROTEIN"/>
    <property type="match status" value="1"/>
</dbReference>
<dbReference type="AlphaFoldDB" id="A0AAV9MG16"/>
<keyword evidence="3" id="KW-1185">Reference proteome</keyword>
<organism evidence="2 3">
    <name type="scientific">Solanum pinnatisectum</name>
    <name type="common">tansyleaf nightshade</name>
    <dbReference type="NCBI Taxonomy" id="50273"/>
    <lineage>
        <taxon>Eukaryota</taxon>
        <taxon>Viridiplantae</taxon>
        <taxon>Streptophyta</taxon>
        <taxon>Embryophyta</taxon>
        <taxon>Tracheophyta</taxon>
        <taxon>Spermatophyta</taxon>
        <taxon>Magnoliopsida</taxon>
        <taxon>eudicotyledons</taxon>
        <taxon>Gunneridae</taxon>
        <taxon>Pentapetalae</taxon>
        <taxon>asterids</taxon>
        <taxon>lamiids</taxon>
        <taxon>Solanales</taxon>
        <taxon>Solanaceae</taxon>
        <taxon>Solanoideae</taxon>
        <taxon>Solaneae</taxon>
        <taxon>Solanum</taxon>
    </lineage>
</organism>
<feature type="domain" description="RNase H type-1" evidence="1">
    <location>
        <begin position="4"/>
        <end position="86"/>
    </location>
</feature>
<dbReference type="Gene3D" id="3.30.420.10">
    <property type="entry name" value="Ribonuclease H-like superfamily/Ribonuclease H"/>
    <property type="match status" value="1"/>
</dbReference>
<evidence type="ECO:0000259" key="1">
    <source>
        <dbReference type="Pfam" id="PF13456"/>
    </source>
</evidence>
<protein>
    <recommendedName>
        <fullName evidence="1">RNase H type-1 domain-containing protein</fullName>
    </recommendedName>
</protein>
<dbReference type="GO" id="GO:0003676">
    <property type="term" value="F:nucleic acid binding"/>
    <property type="evidence" value="ECO:0007669"/>
    <property type="project" value="InterPro"/>
</dbReference>
<gene>
    <name evidence="2" type="ORF">R3W88_000483</name>
</gene>
<sequence>MGITTNMEIEATTILMALRRCQDLNLHDIIPKIDSPSLRKISTDEWKIPWQLAVHIEEIRLLIRQSQVTIKHAFREANQLADKLANVMLDQ</sequence>
<comment type="caution">
    <text evidence="2">The sequence shown here is derived from an EMBL/GenBank/DDBJ whole genome shotgun (WGS) entry which is preliminary data.</text>
</comment>
<dbReference type="CDD" id="cd06222">
    <property type="entry name" value="RNase_H_like"/>
    <property type="match status" value="1"/>
</dbReference>
<reference evidence="2 3" key="1">
    <citation type="submission" date="2023-10" db="EMBL/GenBank/DDBJ databases">
        <title>Genome-Wide Identification Analysis in wild type Solanum Pinnatisectum Reveals Some Genes Defensing Phytophthora Infestans.</title>
        <authorList>
            <person name="Sun C."/>
        </authorList>
    </citation>
    <scope>NUCLEOTIDE SEQUENCE [LARGE SCALE GENOMIC DNA]</scope>
    <source>
        <strain evidence="2">LQN</strain>
        <tissue evidence="2">Leaf</tissue>
    </source>
</reference>
<dbReference type="InterPro" id="IPR053151">
    <property type="entry name" value="RNase_H-like"/>
</dbReference>
<dbReference type="SUPFAM" id="SSF53098">
    <property type="entry name" value="Ribonuclease H-like"/>
    <property type="match status" value="1"/>
</dbReference>
<dbReference type="PANTHER" id="PTHR47723">
    <property type="entry name" value="OS05G0353850 PROTEIN"/>
    <property type="match status" value="1"/>
</dbReference>
<dbReference type="Proteomes" id="UP001311915">
    <property type="component" value="Unassembled WGS sequence"/>
</dbReference>
<dbReference type="GO" id="GO:0004523">
    <property type="term" value="F:RNA-DNA hybrid ribonuclease activity"/>
    <property type="evidence" value="ECO:0007669"/>
    <property type="project" value="InterPro"/>
</dbReference>
<dbReference type="InterPro" id="IPR044730">
    <property type="entry name" value="RNase_H-like_dom_plant"/>
</dbReference>
<name>A0AAV9MG16_9SOLN</name>